<dbReference type="Gene3D" id="3.10.20.90">
    <property type="entry name" value="Phosphatidylinositol 3-kinase Catalytic Subunit, Chain A, domain 1"/>
    <property type="match status" value="1"/>
</dbReference>
<dbReference type="InterPro" id="IPR000270">
    <property type="entry name" value="PB1_dom"/>
</dbReference>
<feature type="transmembrane region" description="Helical" evidence="2">
    <location>
        <begin position="15"/>
        <end position="34"/>
    </location>
</feature>
<evidence type="ECO:0000259" key="3">
    <source>
        <dbReference type="PROSITE" id="PS51745"/>
    </source>
</evidence>
<dbReference type="SUPFAM" id="SSF54277">
    <property type="entry name" value="CAD &amp; PB1 domains"/>
    <property type="match status" value="1"/>
</dbReference>
<dbReference type="PROSITE" id="PS51745">
    <property type="entry name" value="PB1"/>
    <property type="match status" value="1"/>
</dbReference>
<protein>
    <recommendedName>
        <fullName evidence="3">PB1 domain-containing protein</fullName>
    </recommendedName>
</protein>
<feature type="region of interest" description="Disordered" evidence="1">
    <location>
        <begin position="205"/>
        <end position="578"/>
    </location>
</feature>
<dbReference type="STRING" id="147828.A0A4S2L183"/>
<feature type="compositionally biased region" description="Pro residues" evidence="1">
    <location>
        <begin position="547"/>
        <end position="556"/>
    </location>
</feature>
<feature type="compositionally biased region" description="Polar residues" evidence="1">
    <location>
        <begin position="445"/>
        <end position="457"/>
    </location>
</feature>
<comment type="caution">
    <text evidence="4">The sequence shown here is derived from an EMBL/GenBank/DDBJ whole genome shotgun (WGS) entry which is preliminary data.</text>
</comment>
<dbReference type="GO" id="GO:0048208">
    <property type="term" value="P:COPII vesicle coating"/>
    <property type="evidence" value="ECO:0007669"/>
    <property type="project" value="InterPro"/>
</dbReference>
<evidence type="ECO:0000313" key="4">
    <source>
        <dbReference type="EMBL" id="TGZ56423.1"/>
    </source>
</evidence>
<dbReference type="EMBL" id="SJOL01009659">
    <property type="protein sequence ID" value="TGZ56423.1"/>
    <property type="molecule type" value="Genomic_DNA"/>
</dbReference>
<dbReference type="GO" id="GO:0070971">
    <property type="term" value="C:endoplasmic reticulum exit site"/>
    <property type="evidence" value="ECO:0007669"/>
    <property type="project" value="TreeGrafter"/>
</dbReference>
<feature type="compositionally biased region" description="Pro residues" evidence="1">
    <location>
        <begin position="383"/>
        <end position="398"/>
    </location>
</feature>
<keyword evidence="2" id="KW-1133">Transmembrane helix</keyword>
<gene>
    <name evidence="4" type="ORF">CRM22_010150</name>
</gene>
<feature type="compositionally biased region" description="Low complexity" evidence="1">
    <location>
        <begin position="355"/>
        <end position="382"/>
    </location>
</feature>
<dbReference type="Proteomes" id="UP000308267">
    <property type="component" value="Unassembled WGS sequence"/>
</dbReference>
<evidence type="ECO:0000256" key="2">
    <source>
        <dbReference type="SAM" id="Phobius"/>
    </source>
</evidence>
<dbReference type="InterPro" id="IPR034857">
    <property type="entry name" value="PB1_TFG"/>
</dbReference>
<dbReference type="PANTHER" id="PTHR15335">
    <property type="entry name" value="PROTEIN TFG"/>
    <property type="match status" value="1"/>
</dbReference>
<proteinExistence type="predicted"/>
<name>A0A4S2L183_OPIFE</name>
<organism evidence="4 5">
    <name type="scientific">Opisthorchis felineus</name>
    <dbReference type="NCBI Taxonomy" id="147828"/>
    <lineage>
        <taxon>Eukaryota</taxon>
        <taxon>Metazoa</taxon>
        <taxon>Spiralia</taxon>
        <taxon>Lophotrochozoa</taxon>
        <taxon>Platyhelminthes</taxon>
        <taxon>Trematoda</taxon>
        <taxon>Digenea</taxon>
        <taxon>Opisthorchiida</taxon>
        <taxon>Opisthorchiata</taxon>
        <taxon>Opisthorchiidae</taxon>
        <taxon>Opisthorchis</taxon>
    </lineage>
</organism>
<evidence type="ECO:0000313" key="5">
    <source>
        <dbReference type="Proteomes" id="UP000308267"/>
    </source>
</evidence>
<feature type="compositionally biased region" description="Polar residues" evidence="1">
    <location>
        <begin position="569"/>
        <end position="578"/>
    </location>
</feature>
<feature type="compositionally biased region" description="Polar residues" evidence="1">
    <location>
        <begin position="295"/>
        <end position="317"/>
    </location>
</feature>
<feature type="compositionally biased region" description="Low complexity" evidence="1">
    <location>
        <begin position="399"/>
        <end position="408"/>
    </location>
</feature>
<dbReference type="GO" id="GO:0042802">
    <property type="term" value="F:identical protein binding"/>
    <property type="evidence" value="ECO:0007669"/>
    <property type="project" value="InterPro"/>
</dbReference>
<feature type="compositionally biased region" description="Polar residues" evidence="1">
    <location>
        <begin position="273"/>
        <end position="285"/>
    </location>
</feature>
<dbReference type="InterPro" id="IPR033512">
    <property type="entry name" value="TFG"/>
</dbReference>
<dbReference type="AlphaFoldDB" id="A0A4S2L183"/>
<evidence type="ECO:0000256" key="1">
    <source>
        <dbReference type="SAM" id="MobiDB-lite"/>
    </source>
</evidence>
<reference evidence="4 5" key="1">
    <citation type="journal article" date="2019" name="BMC Genomics">
        <title>New insights from Opisthorchis felineus genome: update on genomics of the epidemiologically important liver flukes.</title>
        <authorList>
            <person name="Ershov N.I."/>
            <person name="Mordvinov V.A."/>
            <person name="Prokhortchouk E.B."/>
            <person name="Pakharukova M.Y."/>
            <person name="Gunbin K.V."/>
            <person name="Ustyantsev K."/>
            <person name="Genaev M.A."/>
            <person name="Blinov A.G."/>
            <person name="Mazur A."/>
            <person name="Boulygina E."/>
            <person name="Tsygankova S."/>
            <person name="Khrameeva E."/>
            <person name="Chekanov N."/>
            <person name="Fan G."/>
            <person name="Xiao A."/>
            <person name="Zhang H."/>
            <person name="Xu X."/>
            <person name="Yang H."/>
            <person name="Solovyev V."/>
            <person name="Lee S.M."/>
            <person name="Liu X."/>
            <person name="Afonnikov D.A."/>
            <person name="Skryabin K.G."/>
        </authorList>
    </citation>
    <scope>NUCLEOTIDE SEQUENCE [LARGE SCALE GENOMIC DNA]</scope>
    <source>
        <strain evidence="4">AK-0245</strain>
        <tissue evidence="4">Whole organism</tissue>
    </source>
</reference>
<dbReference type="CDD" id="cd06401">
    <property type="entry name" value="PB1_TFG"/>
    <property type="match status" value="1"/>
</dbReference>
<dbReference type="Pfam" id="PF00564">
    <property type="entry name" value="PB1"/>
    <property type="match status" value="1"/>
</dbReference>
<keyword evidence="2" id="KW-0812">Transmembrane</keyword>
<keyword evidence="5" id="KW-1185">Reference proteome</keyword>
<accession>A0A4S2L183</accession>
<dbReference type="OrthoDB" id="1594986at2759"/>
<dbReference type="PANTHER" id="PTHR15335:SF7">
    <property type="entry name" value="PROTEIN TFG"/>
    <property type="match status" value="1"/>
</dbReference>
<keyword evidence="2" id="KW-0472">Membrane</keyword>
<sequence>MAERTQTNQNGESAFPVYWTALGFISTLQIVYLMDLSGKIIIKAQLGDDLRRIPIHNEDITYDELVLMMQRVFKQRLSTDDDLLIKYKDEDGDFITIADESDLSFAIQSNKVLQIKLFVKGGTENSRLDSCVGDKSDWDNRQFDIQDRSSLVLELRRLRDHITALADSVDSIVVSGAGTSAVGIGAGLRSQSGVLSAEHLERHKEFDPLGASQKKPVFGSDEYDASQPRQSVLHENGGDGLLKSTAPSQDVPPTDPWTGQKPLSTMADFPTVGVSQAESGRSSMPASLAGHFQPEMSSVFGQRPKSVTNEVVSSSTLPQPPGVTPPYYTAPREPPSQFVAYQKDQTKPSPPLPPSVQQMQQQYPVQSVPSMVSTSSDSSQVPLAPPTSQPLLPPPPGAPVSQSPSVPASGPPTMGPYGRPMNAGMSRSGGSVLNPPPASALFTPSAHQALSSDQVSGLSMIPCPPLPPPLPSTLIPPGALERFKGPLRSPGVTAGSRGPLDLGAPLNRPPQSSGTTNYPGPYPPVPGQPQQFRQVPPVGQTSSIYPPSQPLFPPTAVPRLGGPDMQSYYAPSNLYQPR</sequence>
<dbReference type="InterPro" id="IPR053793">
    <property type="entry name" value="PB1-like"/>
</dbReference>
<feature type="compositionally biased region" description="Pro residues" evidence="1">
    <location>
        <begin position="462"/>
        <end position="471"/>
    </location>
</feature>
<feature type="domain" description="PB1" evidence="3">
    <location>
        <begin position="39"/>
        <end position="122"/>
    </location>
</feature>
<dbReference type="SMART" id="SM00666">
    <property type="entry name" value="PB1"/>
    <property type="match status" value="1"/>
</dbReference>